<organism evidence="4 5">
    <name type="scientific">Mycobacterium leprae (strain Br4923)</name>
    <dbReference type="NCBI Taxonomy" id="561304"/>
    <lineage>
        <taxon>Bacteria</taxon>
        <taxon>Bacillati</taxon>
        <taxon>Actinomycetota</taxon>
        <taxon>Actinomycetes</taxon>
        <taxon>Mycobacteriales</taxon>
        <taxon>Mycobacteriaceae</taxon>
        <taxon>Mycobacterium</taxon>
    </lineage>
</organism>
<dbReference type="PROSITE" id="PS51371">
    <property type="entry name" value="CBS"/>
    <property type="match status" value="1"/>
</dbReference>
<dbReference type="PANTHER" id="PTHR43080:SF2">
    <property type="entry name" value="CBS DOMAIN-CONTAINING PROTEIN"/>
    <property type="match status" value="1"/>
</dbReference>
<evidence type="ECO:0000313" key="4">
    <source>
        <dbReference type="EMBL" id="CAR71132.1"/>
    </source>
</evidence>
<evidence type="ECO:0000259" key="3">
    <source>
        <dbReference type="PROSITE" id="PS51371"/>
    </source>
</evidence>
<dbReference type="EMBL" id="FM211192">
    <property type="protein sequence ID" value="CAR71132.1"/>
    <property type="molecule type" value="Genomic_DNA"/>
</dbReference>
<dbReference type="InterPro" id="IPR051257">
    <property type="entry name" value="Diverse_CBS-Domain"/>
</dbReference>
<dbReference type="AlphaFoldDB" id="A0A0H3MQA3"/>
<dbReference type="HOGENOM" id="CLU_116232_0_0_11"/>
<evidence type="ECO:0000256" key="2">
    <source>
        <dbReference type="PROSITE-ProRule" id="PRU00703"/>
    </source>
</evidence>
<dbReference type="Pfam" id="PF00571">
    <property type="entry name" value="CBS"/>
    <property type="match status" value="1"/>
</dbReference>
<feature type="domain" description="CBS" evidence="3">
    <location>
        <begin position="130"/>
        <end position="184"/>
    </location>
</feature>
<dbReference type="InterPro" id="IPR000644">
    <property type="entry name" value="CBS_dom"/>
</dbReference>
<dbReference type="KEGG" id="mlb:MLBr01037"/>
<reference evidence="4 5" key="1">
    <citation type="journal article" date="2009" name="Nat. Genet.">
        <title>Comparative genomic and phylogeographic analysis of Mycobacterium leprae.</title>
        <authorList>
            <person name="Monot M."/>
            <person name="Honore N."/>
            <person name="Garnier T."/>
            <person name="Zidane N."/>
            <person name="Sherafi D."/>
            <person name="Paniz-Mondolfi A."/>
            <person name="Matsuoka M."/>
            <person name="Taylor G.M."/>
            <person name="Donoghue H.D."/>
            <person name="Bouwman A."/>
            <person name="Mays S."/>
            <person name="Watson C."/>
            <person name="Lockwood D."/>
            <person name="Khamispour A."/>
            <person name="Dowlati Y."/>
            <person name="Jianping S."/>
            <person name="Rea T.H."/>
            <person name="Vera-Cabrera L."/>
            <person name="Stefani M.M."/>
            <person name="Banu S."/>
            <person name="Macdonald M."/>
            <person name="Sapkota B.R."/>
            <person name="Spencer J.S."/>
            <person name="Thomas J."/>
            <person name="Harshman K."/>
            <person name="Singh P."/>
            <person name="Busso P."/>
            <person name="Gattiker A."/>
            <person name="Rougemont J."/>
            <person name="Brennan P.J."/>
            <person name="Cole S.T."/>
        </authorList>
    </citation>
    <scope>NUCLEOTIDE SEQUENCE [LARGE SCALE GENOMIC DNA]</scope>
    <source>
        <strain evidence="5">Br4923</strain>
    </source>
</reference>
<evidence type="ECO:0000313" key="5">
    <source>
        <dbReference type="Proteomes" id="UP000006900"/>
    </source>
</evidence>
<dbReference type="Proteomes" id="UP000006900">
    <property type="component" value="Chromosome"/>
</dbReference>
<dbReference type="SUPFAM" id="SSF54631">
    <property type="entry name" value="CBS-domain pair"/>
    <property type="match status" value="1"/>
</dbReference>
<protein>
    <recommendedName>
        <fullName evidence="3">CBS domain-containing protein</fullName>
    </recommendedName>
</protein>
<evidence type="ECO:0000256" key="1">
    <source>
        <dbReference type="ARBA" id="ARBA00023122"/>
    </source>
</evidence>
<dbReference type="SMART" id="SM00116">
    <property type="entry name" value="CBS"/>
    <property type="match status" value="2"/>
</dbReference>
<accession>A0A0H3MQA3</accession>
<proteinExistence type="predicted"/>
<dbReference type="PANTHER" id="PTHR43080">
    <property type="entry name" value="CBS DOMAIN-CONTAINING PROTEIN CBSX3, MITOCHONDRIAL"/>
    <property type="match status" value="1"/>
</dbReference>
<dbReference type="CDD" id="cd17788">
    <property type="entry name" value="CBS_pair_bac"/>
    <property type="match status" value="1"/>
</dbReference>
<gene>
    <name evidence="4" type="ordered locus">MLBr01037</name>
</gene>
<dbReference type="Gene3D" id="3.10.580.10">
    <property type="entry name" value="CBS-domain"/>
    <property type="match status" value="1"/>
</dbReference>
<keyword evidence="1 2" id="KW-0129">CBS domain</keyword>
<name>A0A0H3MQA3_MYCLB</name>
<dbReference type="InterPro" id="IPR046342">
    <property type="entry name" value="CBS_dom_sf"/>
</dbReference>
<sequence>MSHEYWSTAVSCNPGIHHIVRLDVAHTPRTTQTYRHSMLAEDIAEDFPAISINSSALDAARMLAEHGLPGLLVTDMSDKPYAVLPASQVVRFIVPRYIQDDPSLAGVLNESTADQAAEKLSSKKVRDVLPDHLVNVSPVNADDTIIEVAATMSRQRSPLLAVVKGGQLLGVITASRLLRAALKH</sequence>